<dbReference type="EMBL" id="UXUI01008049">
    <property type="protein sequence ID" value="VDD90332.1"/>
    <property type="molecule type" value="Genomic_DNA"/>
</dbReference>
<dbReference type="SUPFAM" id="SSF46938">
    <property type="entry name" value="CRAL/TRIO N-terminal domain"/>
    <property type="match status" value="1"/>
</dbReference>
<dbReference type="SUPFAM" id="SSF52087">
    <property type="entry name" value="CRAL/TRIO domain"/>
    <property type="match status" value="1"/>
</dbReference>
<dbReference type="Proteomes" id="UP000274131">
    <property type="component" value="Unassembled WGS sequence"/>
</dbReference>
<dbReference type="OrthoDB" id="407959at2759"/>
<feature type="domain" description="CRAL-TRIO" evidence="1">
    <location>
        <begin position="61"/>
        <end position="212"/>
    </location>
</feature>
<dbReference type="InterPro" id="IPR036865">
    <property type="entry name" value="CRAL-TRIO_dom_sf"/>
</dbReference>
<dbReference type="InterPro" id="IPR053012">
    <property type="entry name" value="ER-organelle_contact"/>
</dbReference>
<dbReference type="AlphaFoldDB" id="A0A3P6HS08"/>
<dbReference type="STRING" id="51028.A0A3P6HS08"/>
<sequence length="234" mass="27759">MQVKEDKRIVRSDFDRIYREDWWPLSFLSLNDYDVNITYSVFLECLKWRKSFNIHNISLLELRSLFMKKAMYLHGEDLQGRRILWINLKQIEATERNFTKLLIYWLERNATETCGAPLQFLFDMSGSGLQNLEVEAVKFALHACKYYFPGCMGGLLVYECPPIFDALCKLVLSWIDIRAHCRLRRITRDTVTKYVSPENLPFHMGGKVWYFFPIFCNSSTDKIFEIGWISKDIF</sequence>
<dbReference type="PANTHER" id="PTHR46384">
    <property type="entry name" value="MOTILE SPERM DOMAIN-CONTAINING PROTEIN 2"/>
    <property type="match status" value="1"/>
</dbReference>
<keyword evidence="3" id="KW-1185">Reference proteome</keyword>
<organism evidence="2 3">
    <name type="scientific">Enterobius vermicularis</name>
    <name type="common">Human pinworm</name>
    <dbReference type="NCBI Taxonomy" id="51028"/>
    <lineage>
        <taxon>Eukaryota</taxon>
        <taxon>Metazoa</taxon>
        <taxon>Ecdysozoa</taxon>
        <taxon>Nematoda</taxon>
        <taxon>Chromadorea</taxon>
        <taxon>Rhabditida</taxon>
        <taxon>Spirurina</taxon>
        <taxon>Oxyuridomorpha</taxon>
        <taxon>Oxyuroidea</taxon>
        <taxon>Oxyuridae</taxon>
        <taxon>Enterobius</taxon>
    </lineage>
</organism>
<dbReference type="Gene3D" id="3.40.525.10">
    <property type="entry name" value="CRAL-TRIO lipid binding domain"/>
    <property type="match status" value="1"/>
</dbReference>
<proteinExistence type="predicted"/>
<protein>
    <recommendedName>
        <fullName evidence="1">CRAL-TRIO domain-containing protein</fullName>
    </recommendedName>
</protein>
<dbReference type="CDD" id="cd00170">
    <property type="entry name" value="SEC14"/>
    <property type="match status" value="1"/>
</dbReference>
<name>A0A3P6HS08_ENTVE</name>
<dbReference type="PANTHER" id="PTHR46384:SF1">
    <property type="entry name" value="MOTILE SPERM DOMAIN-CONTAINING PROTEIN 2"/>
    <property type="match status" value="1"/>
</dbReference>
<dbReference type="PROSITE" id="PS50191">
    <property type="entry name" value="CRAL_TRIO"/>
    <property type="match status" value="1"/>
</dbReference>
<dbReference type="Pfam" id="PF00650">
    <property type="entry name" value="CRAL_TRIO"/>
    <property type="match status" value="1"/>
</dbReference>
<accession>A0A3P6HS08</accession>
<evidence type="ECO:0000313" key="2">
    <source>
        <dbReference type="EMBL" id="VDD90332.1"/>
    </source>
</evidence>
<dbReference type="InterPro" id="IPR036273">
    <property type="entry name" value="CRAL/TRIO_N_dom_sf"/>
</dbReference>
<reference evidence="2 3" key="1">
    <citation type="submission" date="2018-10" db="EMBL/GenBank/DDBJ databases">
        <authorList>
            <consortium name="Pathogen Informatics"/>
        </authorList>
    </citation>
    <scope>NUCLEOTIDE SEQUENCE [LARGE SCALE GENOMIC DNA]</scope>
</reference>
<gene>
    <name evidence="2" type="ORF">EVEC_LOCUS5083</name>
</gene>
<dbReference type="GO" id="GO:0140284">
    <property type="term" value="C:endoplasmic reticulum-endosome membrane contact site"/>
    <property type="evidence" value="ECO:0007669"/>
    <property type="project" value="TreeGrafter"/>
</dbReference>
<evidence type="ECO:0000313" key="3">
    <source>
        <dbReference type="Proteomes" id="UP000274131"/>
    </source>
</evidence>
<evidence type="ECO:0000259" key="1">
    <source>
        <dbReference type="PROSITE" id="PS50191"/>
    </source>
</evidence>
<dbReference type="GO" id="GO:0012505">
    <property type="term" value="C:endomembrane system"/>
    <property type="evidence" value="ECO:0007669"/>
    <property type="project" value="TreeGrafter"/>
</dbReference>
<dbReference type="InterPro" id="IPR001251">
    <property type="entry name" value="CRAL-TRIO_dom"/>
</dbReference>